<keyword evidence="3" id="KW-0575">Peroxidase</keyword>
<evidence type="ECO:0000256" key="1">
    <source>
        <dbReference type="ARBA" id="ARBA00004613"/>
    </source>
</evidence>
<evidence type="ECO:0000256" key="9">
    <source>
        <dbReference type="ARBA" id="ARBA00023157"/>
    </source>
</evidence>
<comment type="subcellular location">
    <subcellularLocation>
        <location evidence="1">Secreted</location>
    </subcellularLocation>
</comment>
<dbReference type="GO" id="GO:0020037">
    <property type="term" value="F:heme binding"/>
    <property type="evidence" value="ECO:0007669"/>
    <property type="project" value="InterPro"/>
</dbReference>
<dbReference type="InterPro" id="IPR019791">
    <property type="entry name" value="Haem_peroxidase_animal"/>
</dbReference>
<dbReference type="InterPro" id="IPR037120">
    <property type="entry name" value="Haem_peroxidase_sf_animal"/>
</dbReference>
<name>A0A1Y9G9T7_ANOAL</name>
<evidence type="ECO:0000256" key="4">
    <source>
        <dbReference type="ARBA" id="ARBA00022617"/>
    </source>
</evidence>
<dbReference type="GO" id="GO:0006979">
    <property type="term" value="P:response to oxidative stress"/>
    <property type="evidence" value="ECO:0007669"/>
    <property type="project" value="InterPro"/>
</dbReference>
<dbReference type="GO" id="GO:0022412">
    <property type="term" value="P:cellular process involved in reproduction in multicellular organism"/>
    <property type="evidence" value="ECO:0007669"/>
    <property type="project" value="UniProtKB-ARBA"/>
</dbReference>
<evidence type="ECO:0000313" key="12">
    <source>
        <dbReference type="Proteomes" id="UP000069272"/>
    </source>
</evidence>
<keyword evidence="6" id="KW-0732">Signal</keyword>
<evidence type="ECO:0000256" key="10">
    <source>
        <dbReference type="ARBA" id="ARBA00023180"/>
    </source>
</evidence>
<dbReference type="FunFam" id="1.10.640.10:FF:000003">
    <property type="entry name" value="chorion peroxidase"/>
    <property type="match status" value="1"/>
</dbReference>
<keyword evidence="12" id="KW-1185">Reference proteome</keyword>
<dbReference type="GO" id="GO:0004601">
    <property type="term" value="F:peroxidase activity"/>
    <property type="evidence" value="ECO:0007669"/>
    <property type="project" value="UniProtKB-KW"/>
</dbReference>
<keyword evidence="7" id="KW-0560">Oxidoreductase</keyword>
<proteinExistence type="predicted"/>
<dbReference type="InterPro" id="IPR010255">
    <property type="entry name" value="Haem_peroxidase_sf"/>
</dbReference>
<keyword evidence="4" id="KW-0349">Heme</keyword>
<evidence type="ECO:0000313" key="11">
    <source>
        <dbReference type="EnsemblMetazoa" id="AALB016038-PA"/>
    </source>
</evidence>
<keyword evidence="5" id="KW-0479">Metal-binding</keyword>
<dbReference type="EnsemblMetazoa" id="AALB016038-RA">
    <property type="protein sequence ID" value="AALB016038-PA"/>
    <property type="gene ID" value="AALB016038"/>
</dbReference>
<dbReference type="SUPFAM" id="SSF48113">
    <property type="entry name" value="Heme-dependent peroxidases"/>
    <property type="match status" value="1"/>
</dbReference>
<dbReference type="GO" id="GO:0046872">
    <property type="term" value="F:metal ion binding"/>
    <property type="evidence" value="ECO:0007669"/>
    <property type="project" value="UniProtKB-KW"/>
</dbReference>
<dbReference type="Gene3D" id="1.10.640.10">
    <property type="entry name" value="Haem peroxidase domain superfamily, animal type"/>
    <property type="match status" value="1"/>
</dbReference>
<evidence type="ECO:0000256" key="3">
    <source>
        <dbReference type="ARBA" id="ARBA00022559"/>
    </source>
</evidence>
<keyword evidence="9" id="KW-1015">Disulfide bond</keyword>
<reference evidence="11 12" key="1">
    <citation type="journal article" date="2017" name="G3 (Bethesda)">
        <title>The Physical Genome Mapping of Anopheles albimanus Corrected Scaffold Misassemblies and Identified Interarm Rearrangements in Genus Anopheles.</title>
        <authorList>
            <person name="Artemov G.N."/>
            <person name="Peery A.N."/>
            <person name="Jiang X."/>
            <person name="Tu Z."/>
            <person name="Stegniy V.N."/>
            <person name="Sharakhova M.V."/>
            <person name="Sharakhov I.V."/>
        </authorList>
    </citation>
    <scope>NUCLEOTIDE SEQUENCE [LARGE SCALE GENOMIC DNA]</scope>
    <source>
        <strain evidence="11 12">ALBI9_A</strain>
    </source>
</reference>
<evidence type="ECO:0000256" key="8">
    <source>
        <dbReference type="ARBA" id="ARBA00023004"/>
    </source>
</evidence>
<dbReference type="PANTHER" id="PTHR11475">
    <property type="entry name" value="OXIDASE/PEROXIDASE"/>
    <property type="match status" value="1"/>
</dbReference>
<keyword evidence="8" id="KW-0408">Iron</keyword>
<evidence type="ECO:0000256" key="6">
    <source>
        <dbReference type="ARBA" id="ARBA00022729"/>
    </source>
</evidence>
<dbReference type="Proteomes" id="UP000069272">
    <property type="component" value="Chromosome 3R"/>
</dbReference>
<accession>A0A1Y9G9T7</accession>
<protein>
    <submittedName>
        <fullName evidence="11">Uncharacterized protein</fullName>
    </submittedName>
</protein>
<organism evidence="11 12">
    <name type="scientific">Anopheles albimanus</name>
    <name type="common">New world malaria mosquito</name>
    <dbReference type="NCBI Taxonomy" id="7167"/>
    <lineage>
        <taxon>Eukaryota</taxon>
        <taxon>Metazoa</taxon>
        <taxon>Ecdysozoa</taxon>
        <taxon>Arthropoda</taxon>
        <taxon>Hexapoda</taxon>
        <taxon>Insecta</taxon>
        <taxon>Pterygota</taxon>
        <taxon>Neoptera</taxon>
        <taxon>Endopterygota</taxon>
        <taxon>Diptera</taxon>
        <taxon>Nematocera</taxon>
        <taxon>Culicoidea</taxon>
        <taxon>Culicidae</taxon>
        <taxon>Anophelinae</taxon>
        <taxon>Anopheles</taxon>
    </lineage>
</organism>
<dbReference type="PROSITE" id="PS50292">
    <property type="entry name" value="PEROXIDASE_3"/>
    <property type="match status" value="1"/>
</dbReference>
<sequence length="589" mass="66231">MMWDSRVLALLLAVLCGLRETSAQCVASEPYRSFDGSCNNLQNPTWGSTNTKFNRLIPARYNDGISSPRLAQDGSELPNPRLLSVEVFGEGQQNSPQFTLANMQFGQIVAHDMALTRGVRDPVTCCANGRLQPNPGARCFAIRVAEDDPVFSERNIECLNMIRTTTTCDLAPTNCTQAEQINSVTSFLDLSLVYGNTVAENTQLRTLSNGLLKVETRGGNDWPPRHPNASTTCTLRTPVESCYLTGDGRANQSPHLALLQIAFVREHNRIARILRTRFTAWNDEKLFQEARRINIAQYQHIVYNEYLPNLLGLSYMRSVGLNYATPGFVNDYGVQVNPSVLNEHTTAAFRFFHSAIQGTLKLYEQSKQLYKQVDINDHTNNPTILEETTDRYADLLRGMTTQPMGLHDDSLDPATKHFLFRFNNRFGTDLKSIDIQRARDHGLPGYNDFVQYCFNTRANTWADYNNALVPEAIELLSIYYRSVNDVDLAVGLAFEKKIDGTETGIVMRCILNEQFSRTRRGDRFFYENGQSVVGLTLGQLAEIRKANMARILCDTTTNVQEMQRFAFLLPSNTNPITPCPSLPTPTLTV</sequence>
<dbReference type="CDD" id="cd09823">
    <property type="entry name" value="peroxinectin_like"/>
    <property type="match status" value="1"/>
</dbReference>
<evidence type="ECO:0000256" key="7">
    <source>
        <dbReference type="ARBA" id="ARBA00023002"/>
    </source>
</evidence>
<evidence type="ECO:0000256" key="2">
    <source>
        <dbReference type="ARBA" id="ARBA00022525"/>
    </source>
</evidence>
<evidence type="ECO:0000256" key="5">
    <source>
        <dbReference type="ARBA" id="ARBA00022723"/>
    </source>
</evidence>
<dbReference type="PANTHER" id="PTHR11475:SF86">
    <property type="entry name" value="PEROXIDASE"/>
    <property type="match status" value="1"/>
</dbReference>
<keyword evidence="2" id="KW-0964">Secreted</keyword>
<dbReference type="Pfam" id="PF03098">
    <property type="entry name" value="An_peroxidase"/>
    <property type="match status" value="1"/>
</dbReference>
<dbReference type="VEuPathDB" id="VectorBase:AALB016038"/>
<dbReference type="GO" id="GO:0005576">
    <property type="term" value="C:extracellular region"/>
    <property type="evidence" value="ECO:0007669"/>
    <property type="project" value="UniProtKB-SubCell"/>
</dbReference>
<reference evidence="11" key="2">
    <citation type="submission" date="2022-08" db="UniProtKB">
        <authorList>
            <consortium name="EnsemblMetazoa"/>
        </authorList>
    </citation>
    <scope>IDENTIFICATION</scope>
    <source>
        <strain evidence="11">STECLA/ALBI9_A</strain>
    </source>
</reference>
<dbReference type="AlphaFoldDB" id="A0A1Y9G9T7"/>
<dbReference type="VEuPathDB" id="VectorBase:AALB20_031335"/>
<dbReference type="PRINTS" id="PR00457">
    <property type="entry name" value="ANPEROXIDASE"/>
</dbReference>
<keyword evidence="10" id="KW-0325">Glycoprotein</keyword>